<comment type="caution">
    <text evidence="1">The sequence shown here is derived from an EMBL/GenBank/DDBJ whole genome shotgun (WGS) entry which is preliminary data.</text>
</comment>
<dbReference type="Proteomes" id="UP001180724">
    <property type="component" value="Unassembled WGS sequence"/>
</dbReference>
<organism evidence="1 2">
    <name type="scientific">Streptomyces lancefieldiae</name>
    <dbReference type="NCBI Taxonomy" id="3075520"/>
    <lineage>
        <taxon>Bacteria</taxon>
        <taxon>Bacillati</taxon>
        <taxon>Actinomycetota</taxon>
        <taxon>Actinomycetes</taxon>
        <taxon>Kitasatosporales</taxon>
        <taxon>Streptomycetaceae</taxon>
        <taxon>Streptomyces</taxon>
    </lineage>
</organism>
<name>A0ABU3ARF2_9ACTN</name>
<evidence type="ECO:0000313" key="2">
    <source>
        <dbReference type="Proteomes" id="UP001180724"/>
    </source>
</evidence>
<sequence length="250" mass="27402">MPRPVIGSHLRAASLAERPDLEQAMLSMESSWPAYVRPDPVLVHWAFERHSEHQLVVYEGGSTVVARAATVPLAWDGDAASLPDTGWDEALRQCLADTHGRRRFTALCALEIAVVPGRRGEDLSARTLAALADHARRSGLHDIVVPVRPSRKEAEPLTPMARYVARSRPDGLPEDPWLRVHARAGGEVLKVCPASMTISGSLAQWREWTGLPFDSSGHVIVPGALSPVAVDVGRDHAVYVEPNVWVRHRL</sequence>
<gene>
    <name evidence="1" type="ORF">RM812_21440</name>
</gene>
<dbReference type="Gene3D" id="3.40.630.30">
    <property type="match status" value="1"/>
</dbReference>
<evidence type="ECO:0000313" key="1">
    <source>
        <dbReference type="EMBL" id="MDT0612759.1"/>
    </source>
</evidence>
<proteinExistence type="predicted"/>
<dbReference type="EMBL" id="JAVRFH010000021">
    <property type="protein sequence ID" value="MDT0612759.1"/>
    <property type="molecule type" value="Genomic_DNA"/>
</dbReference>
<dbReference type="RefSeq" id="WP_311574831.1">
    <property type="nucleotide sequence ID" value="NZ_JAVRFH010000021.1"/>
</dbReference>
<protein>
    <submittedName>
        <fullName evidence="1">N-acetyltransferase</fullName>
    </submittedName>
</protein>
<dbReference type="SUPFAM" id="SSF55729">
    <property type="entry name" value="Acyl-CoA N-acyltransferases (Nat)"/>
    <property type="match status" value="1"/>
</dbReference>
<accession>A0ABU3ARF2</accession>
<keyword evidence="2" id="KW-1185">Reference proteome</keyword>
<dbReference type="InterPro" id="IPR016181">
    <property type="entry name" value="Acyl_CoA_acyltransferase"/>
</dbReference>
<reference evidence="1" key="1">
    <citation type="submission" date="2024-05" db="EMBL/GenBank/DDBJ databases">
        <title>30 novel species of actinomycetes from the DSMZ collection.</title>
        <authorList>
            <person name="Nouioui I."/>
        </authorList>
    </citation>
    <scope>NUCLEOTIDE SEQUENCE</scope>
    <source>
        <strain evidence="1">DSM 40712</strain>
    </source>
</reference>